<name>A0A9C7UNG6_9RHOD</name>
<sequence length="295" mass="33525">MASSFICVVSEWRQRSTSSRGLVFQVRACSIRTPTLSPWRVGDWTNIKNTRRSSPLGWYTWMGSMSKEKSSVETDNARDGQVTVDHETLIHQTIISWSGKSSIRWVPELVFLCAEKNLNIEHLVVRSENERVSCNLELSKNGTKLSVEETQRLQRDLQELAKKQSQDTLSNPMQPKLTTHPELPYIDYRDRWVDYEKGVAFYTDNHATPTHTTLTAIVPNSPSFLVHFMKQLSQLPIHIIFASLSTYNREGKTRHDVYHVVNENGEQLDAAQCDALVDVVSGLFQGGETNSQDGL</sequence>
<reference evidence="1" key="1">
    <citation type="journal article" date="2022" name="Proc. Natl. Acad. Sci. U.S.A.">
        <title>Life cycle and functional genomics of the unicellular red alga Galdieria for elucidating algal and plant evolution and industrial use.</title>
        <authorList>
            <person name="Hirooka S."/>
            <person name="Itabashi T."/>
            <person name="Ichinose T.M."/>
            <person name="Onuma R."/>
            <person name="Fujiwara T."/>
            <person name="Yamashita S."/>
            <person name="Jong L.W."/>
            <person name="Tomita R."/>
            <person name="Iwane A.H."/>
            <person name="Miyagishima S.Y."/>
        </authorList>
    </citation>
    <scope>NUCLEOTIDE SEQUENCE</scope>
    <source>
        <strain evidence="1">NBRC 102759</strain>
    </source>
</reference>
<reference evidence="1" key="2">
    <citation type="submission" date="2022-01" db="EMBL/GenBank/DDBJ databases">
        <authorList>
            <person name="Hirooka S."/>
            <person name="Miyagishima S.Y."/>
        </authorList>
    </citation>
    <scope>NUCLEOTIDE SEQUENCE</scope>
    <source>
        <strain evidence="1">NBRC 102759</strain>
    </source>
</reference>
<evidence type="ECO:0000313" key="1">
    <source>
        <dbReference type="EMBL" id="GJQ09803.1"/>
    </source>
</evidence>
<comment type="caution">
    <text evidence="1">The sequence shown here is derived from an EMBL/GenBank/DDBJ whole genome shotgun (WGS) entry which is preliminary data.</text>
</comment>
<proteinExistence type="predicted"/>
<organism evidence="1 2">
    <name type="scientific">Galdieria partita</name>
    <dbReference type="NCBI Taxonomy" id="83374"/>
    <lineage>
        <taxon>Eukaryota</taxon>
        <taxon>Rhodophyta</taxon>
        <taxon>Bangiophyceae</taxon>
        <taxon>Galdieriales</taxon>
        <taxon>Galdieriaceae</taxon>
        <taxon>Galdieria</taxon>
    </lineage>
</organism>
<evidence type="ECO:0000313" key="2">
    <source>
        <dbReference type="Proteomes" id="UP001061958"/>
    </source>
</evidence>
<gene>
    <name evidence="1" type="ORF">GpartN1_g1594.t1</name>
</gene>
<evidence type="ECO:0008006" key="3">
    <source>
        <dbReference type="Google" id="ProtNLM"/>
    </source>
</evidence>
<accession>A0A9C7UNG6</accession>
<keyword evidence="2" id="KW-1185">Reference proteome</keyword>
<dbReference type="Proteomes" id="UP001061958">
    <property type="component" value="Unassembled WGS sequence"/>
</dbReference>
<dbReference type="OrthoDB" id="10313424at2759"/>
<dbReference type="EMBL" id="BQMJ01000011">
    <property type="protein sequence ID" value="GJQ09803.1"/>
    <property type="molecule type" value="Genomic_DNA"/>
</dbReference>
<dbReference type="AlphaFoldDB" id="A0A9C7UNG6"/>
<protein>
    <recommendedName>
        <fullName evidence="3">ACT domain-containing protein</fullName>
    </recommendedName>
</protein>